<dbReference type="AlphaFoldDB" id="A0A1M4Z5U6"/>
<dbReference type="GO" id="GO:0055085">
    <property type="term" value="P:transmembrane transport"/>
    <property type="evidence" value="ECO:0007669"/>
    <property type="project" value="TreeGrafter"/>
</dbReference>
<dbReference type="Pfam" id="PF03922">
    <property type="entry name" value="OmpW"/>
    <property type="match status" value="1"/>
</dbReference>
<evidence type="ECO:0000313" key="2">
    <source>
        <dbReference type="EMBL" id="SHF13439.1"/>
    </source>
</evidence>
<keyword evidence="3" id="KW-1185">Reference proteome</keyword>
<feature type="signal peptide" evidence="1">
    <location>
        <begin position="1"/>
        <end position="20"/>
    </location>
</feature>
<dbReference type="GO" id="GO:0019867">
    <property type="term" value="C:outer membrane"/>
    <property type="evidence" value="ECO:0007669"/>
    <property type="project" value="InterPro"/>
</dbReference>
<dbReference type="SUPFAM" id="SSF56925">
    <property type="entry name" value="OMPA-like"/>
    <property type="match status" value="1"/>
</dbReference>
<dbReference type="Gene3D" id="2.40.160.20">
    <property type="match status" value="1"/>
</dbReference>
<organism evidence="2 3">
    <name type="scientific">Microbulbifer donghaiensis</name>
    <dbReference type="NCBI Taxonomy" id="494016"/>
    <lineage>
        <taxon>Bacteria</taxon>
        <taxon>Pseudomonadati</taxon>
        <taxon>Pseudomonadota</taxon>
        <taxon>Gammaproteobacteria</taxon>
        <taxon>Cellvibrionales</taxon>
        <taxon>Microbulbiferaceae</taxon>
        <taxon>Microbulbifer</taxon>
    </lineage>
</organism>
<feature type="chain" id="PRO_5012386559" evidence="1">
    <location>
        <begin position="21"/>
        <end position="247"/>
    </location>
</feature>
<dbReference type="STRING" id="494016.SAMN04487965_1447"/>
<accession>A0A1M4Z5U6</accession>
<name>A0A1M4Z5U6_9GAMM</name>
<dbReference type="InterPro" id="IPR011250">
    <property type="entry name" value="OMP/PagP_B-barrel"/>
</dbReference>
<dbReference type="InterPro" id="IPR005618">
    <property type="entry name" value="OMPW"/>
</dbReference>
<reference evidence="3" key="1">
    <citation type="submission" date="2016-11" db="EMBL/GenBank/DDBJ databases">
        <authorList>
            <person name="Varghese N."/>
            <person name="Submissions S."/>
        </authorList>
    </citation>
    <scope>NUCLEOTIDE SEQUENCE [LARGE SCALE GENOMIC DNA]</scope>
    <source>
        <strain evidence="3">CGMCC 1.7063</strain>
    </source>
</reference>
<dbReference type="PANTHER" id="PTHR36920">
    <property type="match status" value="1"/>
</dbReference>
<protein>
    <submittedName>
        <fullName evidence="2">OmpW family protein</fullName>
    </submittedName>
</protein>
<evidence type="ECO:0000313" key="3">
    <source>
        <dbReference type="Proteomes" id="UP000184170"/>
    </source>
</evidence>
<dbReference type="Proteomes" id="UP000184170">
    <property type="component" value="Unassembled WGS sequence"/>
</dbReference>
<keyword evidence="1" id="KW-0732">Signal</keyword>
<evidence type="ECO:0000256" key="1">
    <source>
        <dbReference type="SAM" id="SignalP"/>
    </source>
</evidence>
<proteinExistence type="predicted"/>
<dbReference type="EMBL" id="FQVA01000001">
    <property type="protein sequence ID" value="SHF13439.1"/>
    <property type="molecule type" value="Genomic_DNA"/>
</dbReference>
<dbReference type="PANTHER" id="PTHR36920:SF1">
    <property type="entry name" value="OUTER MEMBRANE PROTEIN W"/>
    <property type="match status" value="1"/>
</dbReference>
<sequence>MKLLPLVMALAISAPQNANAQQDWRNVDWGDFIIRVGGSYIHPDDESTSLKFRVLQHWDLYNTTWKIDTAKAWQIAGVWRPAEYWGVELMHIDGADYDVDLDYFTGTPGRETIGLGNFKASSTLAFVNWYMLDANCLGRPYIGAGINYTDFYDVDLNREFNDFLVDSGLATGRAEFNLGHSWDWAVQAGIDFRFSADSPLQLNASVLYFLSDTDARVTFPTELGHNRLYAQFDYDPWIVNLGVGFKF</sequence>
<gene>
    <name evidence="2" type="ORF">SAMN04487965_1447</name>
</gene>